<keyword evidence="7 11" id="KW-1133">Transmembrane helix</keyword>
<dbReference type="GO" id="GO:0005886">
    <property type="term" value="C:plasma membrane"/>
    <property type="evidence" value="ECO:0007669"/>
    <property type="project" value="UniProtKB-SubCell"/>
</dbReference>
<dbReference type="AlphaFoldDB" id="A0A0L6Z6W0"/>
<evidence type="ECO:0000259" key="12">
    <source>
        <dbReference type="Pfam" id="PF02687"/>
    </source>
</evidence>
<dbReference type="PIRSF" id="PIRSF003097">
    <property type="entry name" value="FtsX"/>
    <property type="match status" value="1"/>
</dbReference>
<proteinExistence type="inferred from homology"/>
<evidence type="ECO:0000256" key="1">
    <source>
        <dbReference type="ARBA" id="ARBA00004651"/>
    </source>
</evidence>
<dbReference type="PANTHER" id="PTHR47755:SF1">
    <property type="entry name" value="CELL DIVISION PROTEIN FTSX"/>
    <property type="match status" value="1"/>
</dbReference>
<evidence type="ECO:0000256" key="2">
    <source>
        <dbReference type="ARBA" id="ARBA00007379"/>
    </source>
</evidence>
<comment type="caution">
    <text evidence="14">The sequence shown here is derived from an EMBL/GenBank/DDBJ whole genome shotgun (WGS) entry which is preliminary data.</text>
</comment>
<evidence type="ECO:0000256" key="5">
    <source>
        <dbReference type="ARBA" id="ARBA00022618"/>
    </source>
</evidence>
<keyword evidence="5 10" id="KW-0132">Cell division</keyword>
<keyword evidence="4 10" id="KW-1003">Cell membrane</keyword>
<evidence type="ECO:0000256" key="4">
    <source>
        <dbReference type="ARBA" id="ARBA00022475"/>
    </source>
</evidence>
<dbReference type="Proteomes" id="UP000037043">
    <property type="component" value="Unassembled WGS sequence"/>
</dbReference>
<dbReference type="STRING" id="36844.SAMN04488501_110118"/>
<reference evidence="15" key="1">
    <citation type="submission" date="2015-08" db="EMBL/GenBank/DDBJ databases">
        <title>Genome sequence of the strict anaerobe Clostridium homopropionicum LuHBu1 (DSM 5847T).</title>
        <authorList>
            <person name="Poehlein A."/>
            <person name="Beck M."/>
            <person name="Schiel-Bengelsdorf B."/>
            <person name="Bengelsdorf F.R."/>
            <person name="Daniel R."/>
            <person name="Duerre P."/>
        </authorList>
    </citation>
    <scope>NUCLEOTIDE SEQUENCE [LARGE SCALE GENOMIC DNA]</scope>
    <source>
        <strain evidence="15">DSM 5847</strain>
    </source>
</reference>
<dbReference type="InterPro" id="IPR004513">
    <property type="entry name" value="FtsX"/>
</dbReference>
<organism evidence="14 15">
    <name type="scientific">Clostridium homopropionicum DSM 5847</name>
    <dbReference type="NCBI Taxonomy" id="1121318"/>
    <lineage>
        <taxon>Bacteria</taxon>
        <taxon>Bacillati</taxon>
        <taxon>Bacillota</taxon>
        <taxon>Clostridia</taxon>
        <taxon>Eubacteriales</taxon>
        <taxon>Clostridiaceae</taxon>
        <taxon>Clostridium</taxon>
    </lineage>
</organism>
<evidence type="ECO:0000256" key="9">
    <source>
        <dbReference type="ARBA" id="ARBA00023306"/>
    </source>
</evidence>
<feature type="transmembrane region" description="Helical" evidence="11">
    <location>
        <begin position="213"/>
        <end position="244"/>
    </location>
</feature>
<evidence type="ECO:0000313" key="15">
    <source>
        <dbReference type="Proteomes" id="UP000037043"/>
    </source>
</evidence>
<name>A0A0L6Z6W0_9CLOT</name>
<dbReference type="GO" id="GO:0051301">
    <property type="term" value="P:cell division"/>
    <property type="evidence" value="ECO:0007669"/>
    <property type="project" value="UniProtKB-KW"/>
</dbReference>
<protein>
    <recommendedName>
        <fullName evidence="3 10">Cell division protein FtsX</fullName>
    </recommendedName>
</protein>
<comment type="subcellular location">
    <subcellularLocation>
        <location evidence="1">Cell membrane</location>
        <topology evidence="1">Multi-pass membrane protein</topology>
    </subcellularLocation>
</comment>
<dbReference type="InterPro" id="IPR003838">
    <property type="entry name" value="ABC3_permease_C"/>
</dbReference>
<comment type="function">
    <text evidence="10">Part of the ABC transporter FtsEX involved in asymmetric cellular division facilitating the initiation of sporulation.</text>
</comment>
<gene>
    <name evidence="14" type="primary">ftsX_2</name>
    <name evidence="14" type="ORF">CLHOM_29810</name>
</gene>
<dbReference type="InterPro" id="IPR040690">
    <property type="entry name" value="FtsX_ECD"/>
</dbReference>
<dbReference type="EMBL" id="LHUR01000036">
    <property type="protein sequence ID" value="KOA18697.1"/>
    <property type="molecule type" value="Genomic_DNA"/>
</dbReference>
<evidence type="ECO:0000313" key="14">
    <source>
        <dbReference type="EMBL" id="KOA18697.1"/>
    </source>
</evidence>
<dbReference type="PATRIC" id="fig|1121318.3.peg.2993"/>
<sequence length="298" mass="33251">MKSIFYNLGYFFIEAKNIMRLNLLSNILSIIGTGLILFLLGMVVSGFTVSDRLVNMLQGEAEISVFFNKNIDSVERKNLVEDIKKIDGVLDCRLIGKEEAYNRMKEVLVEEAHILELLDKNPFEEFIEVRIQLDQMDNVLNKVKSIKGIDYVRDNREVLGQLKNITEGLKVLGFLVVAAVGITTIVIVSHMIRQGIYNNKDQINTLRLLGAPISFIGFPFVLVGLILTLIGGILASSLAMFLINRVYGEMSLLPFMPLPPRGELIFSIVILIMTISIALGVLGSILGLISIKNLEHNN</sequence>
<dbReference type="Gene3D" id="3.30.70.3040">
    <property type="match status" value="1"/>
</dbReference>
<evidence type="ECO:0000256" key="10">
    <source>
        <dbReference type="PIRNR" id="PIRNR003097"/>
    </source>
</evidence>
<feature type="transmembrane region" description="Helical" evidence="11">
    <location>
        <begin position="21"/>
        <end position="47"/>
    </location>
</feature>
<keyword evidence="8 10" id="KW-0472">Membrane</keyword>
<dbReference type="Pfam" id="PF02687">
    <property type="entry name" value="FtsX"/>
    <property type="match status" value="1"/>
</dbReference>
<feature type="domain" description="ABC3 transporter permease C-terminal" evidence="12">
    <location>
        <begin position="176"/>
        <end position="294"/>
    </location>
</feature>
<evidence type="ECO:0000256" key="11">
    <source>
        <dbReference type="SAM" id="Phobius"/>
    </source>
</evidence>
<accession>A0A0L6Z6W0</accession>
<feature type="transmembrane region" description="Helical" evidence="11">
    <location>
        <begin position="171"/>
        <end position="192"/>
    </location>
</feature>
<evidence type="ECO:0000256" key="8">
    <source>
        <dbReference type="ARBA" id="ARBA00023136"/>
    </source>
</evidence>
<keyword evidence="9 10" id="KW-0131">Cell cycle</keyword>
<evidence type="ECO:0000256" key="6">
    <source>
        <dbReference type="ARBA" id="ARBA00022692"/>
    </source>
</evidence>
<evidence type="ECO:0000259" key="13">
    <source>
        <dbReference type="Pfam" id="PF18075"/>
    </source>
</evidence>
<keyword evidence="6 11" id="KW-0812">Transmembrane</keyword>
<evidence type="ECO:0000256" key="7">
    <source>
        <dbReference type="ARBA" id="ARBA00022989"/>
    </source>
</evidence>
<dbReference type="PANTHER" id="PTHR47755">
    <property type="entry name" value="CELL DIVISION PROTEIN FTSX"/>
    <property type="match status" value="1"/>
</dbReference>
<comment type="similarity">
    <text evidence="2 10">Belongs to the ABC-4 integral membrane protein family. FtsX subfamily.</text>
</comment>
<dbReference type="Pfam" id="PF18075">
    <property type="entry name" value="FtsX_ECD"/>
    <property type="match status" value="1"/>
</dbReference>
<feature type="domain" description="FtsX extracellular" evidence="13">
    <location>
        <begin position="62"/>
        <end position="152"/>
    </location>
</feature>
<evidence type="ECO:0000256" key="3">
    <source>
        <dbReference type="ARBA" id="ARBA00021907"/>
    </source>
</evidence>
<feature type="transmembrane region" description="Helical" evidence="11">
    <location>
        <begin position="264"/>
        <end position="289"/>
    </location>
</feature>
<keyword evidence="15" id="KW-1185">Reference proteome</keyword>
<dbReference type="RefSeq" id="WP_052222447.1">
    <property type="nucleotide sequence ID" value="NZ_LHUR01000036.1"/>
</dbReference>